<dbReference type="AlphaFoldDB" id="A0A177AP01"/>
<feature type="non-terminal residue" evidence="1">
    <location>
        <position position="372"/>
    </location>
</feature>
<dbReference type="Proteomes" id="UP000078046">
    <property type="component" value="Unassembled WGS sequence"/>
</dbReference>
<sequence>MKIPHVFGENVPKEISKMLDCKNVNTLEEMVHDLSLGENYENVRIYCKLKIDENYPITCPGACICFFVNTFPVLIETCIDQAENISQTMINDIYQTIVLEMIILWNDLSNNTGNLIKLYLKAEKSLGKTLKNLYNIYKKQIKDLLEGNNDFQNVGRYESGTLKEYEPSVDDDVDADGITQDTSDNENEILIRRTRIRNVSLSVFTNEDNENNEECSLAREDRLNCILKVKTFNCKSTPSGNFSESGNLVTNGPNSIKIPFGGLNSLTLGSVSEINNMNKSNLDEFQVISEWFLDKLIRPLPFEKSIEFDALMYMLKLVTASLQRLSKLNHSNWCSYRSIFILENYWSLTIGVTRQYVHGMSLFKLVQSFNVP</sequence>
<name>A0A177AP01_9BILA</name>
<gene>
    <name evidence="1" type="ORF">A3Q56_08547</name>
</gene>
<evidence type="ECO:0000313" key="1">
    <source>
        <dbReference type="EMBL" id="OAF63745.1"/>
    </source>
</evidence>
<reference evidence="1 2" key="1">
    <citation type="submission" date="2016-04" db="EMBL/GenBank/DDBJ databases">
        <title>The genome of Intoshia linei affirms orthonectids as highly simplified spiralians.</title>
        <authorList>
            <person name="Mikhailov K.V."/>
            <person name="Slusarev G.S."/>
            <person name="Nikitin M.A."/>
            <person name="Logacheva M.D."/>
            <person name="Penin A."/>
            <person name="Aleoshin V."/>
            <person name="Panchin Y.V."/>
        </authorList>
    </citation>
    <scope>NUCLEOTIDE SEQUENCE [LARGE SCALE GENOMIC DNA]</scope>
    <source>
        <strain evidence="1">Intl2013</strain>
        <tissue evidence="1">Whole animal</tissue>
    </source>
</reference>
<keyword evidence="2" id="KW-1185">Reference proteome</keyword>
<evidence type="ECO:0000313" key="2">
    <source>
        <dbReference type="Proteomes" id="UP000078046"/>
    </source>
</evidence>
<protein>
    <submittedName>
        <fullName evidence="1">Uncharacterized protein</fullName>
    </submittedName>
</protein>
<dbReference type="EMBL" id="LWCA01002669">
    <property type="protein sequence ID" value="OAF63745.1"/>
    <property type="molecule type" value="Genomic_DNA"/>
</dbReference>
<accession>A0A177AP01</accession>
<organism evidence="1 2">
    <name type="scientific">Intoshia linei</name>
    <dbReference type="NCBI Taxonomy" id="1819745"/>
    <lineage>
        <taxon>Eukaryota</taxon>
        <taxon>Metazoa</taxon>
        <taxon>Spiralia</taxon>
        <taxon>Lophotrochozoa</taxon>
        <taxon>Mesozoa</taxon>
        <taxon>Orthonectida</taxon>
        <taxon>Rhopaluridae</taxon>
        <taxon>Intoshia</taxon>
    </lineage>
</organism>
<proteinExistence type="predicted"/>
<comment type="caution">
    <text evidence="1">The sequence shown here is derived from an EMBL/GenBank/DDBJ whole genome shotgun (WGS) entry which is preliminary data.</text>
</comment>